<dbReference type="EMBL" id="LT553838">
    <property type="protein sequence ID" value="SAM02404.1"/>
    <property type="molecule type" value="Genomic_DNA"/>
</dbReference>
<organism evidence="2">
    <name type="scientific">Absidia glauca</name>
    <name type="common">Pin mould</name>
    <dbReference type="NCBI Taxonomy" id="4829"/>
    <lineage>
        <taxon>Eukaryota</taxon>
        <taxon>Fungi</taxon>
        <taxon>Fungi incertae sedis</taxon>
        <taxon>Mucoromycota</taxon>
        <taxon>Mucoromycotina</taxon>
        <taxon>Mucoromycetes</taxon>
        <taxon>Mucorales</taxon>
        <taxon>Cunninghamellaceae</taxon>
        <taxon>Absidia</taxon>
    </lineage>
</organism>
<evidence type="ECO:0000313" key="2">
    <source>
        <dbReference type="EMBL" id="SAM02404.1"/>
    </source>
</evidence>
<evidence type="ECO:0000313" key="3">
    <source>
        <dbReference type="Proteomes" id="UP000078561"/>
    </source>
</evidence>
<gene>
    <name evidence="2" type="primary">ABSGL_08190.1 scaffold 9707</name>
</gene>
<dbReference type="Proteomes" id="UP000078561">
    <property type="component" value="Unassembled WGS sequence"/>
</dbReference>
<feature type="region of interest" description="Disordered" evidence="1">
    <location>
        <begin position="122"/>
        <end position="166"/>
    </location>
</feature>
<proteinExistence type="predicted"/>
<dbReference type="AlphaFoldDB" id="A0A163JT70"/>
<sequence>MTAICGQLNINKTPTNQSTTVPAPVDDDGKVVFSKSSVVSHLLQHLPDVINSLRGDDDDYCCTNTNYIDSIVRLFSTSSASNLPLPHKVRHIIAYHSTLRYFTFTCLNVLSQQPLLIGRQVPTLSSEPSSTSSSFTQSARSSRARGKSKQPERQVPPRSVKRGRKH</sequence>
<dbReference type="InParanoid" id="A0A163JT70"/>
<keyword evidence="3" id="KW-1185">Reference proteome</keyword>
<evidence type="ECO:0000256" key="1">
    <source>
        <dbReference type="SAM" id="MobiDB-lite"/>
    </source>
</evidence>
<reference evidence="2" key="1">
    <citation type="submission" date="2016-04" db="EMBL/GenBank/DDBJ databases">
        <authorList>
            <person name="Evans L.H."/>
            <person name="Alamgir A."/>
            <person name="Owens N."/>
            <person name="Weber N.D."/>
            <person name="Virtaneva K."/>
            <person name="Barbian K."/>
            <person name="Babar A."/>
            <person name="Rosenke K."/>
        </authorList>
    </citation>
    <scope>NUCLEOTIDE SEQUENCE [LARGE SCALE GENOMIC DNA]</scope>
    <source>
        <strain evidence="2">CBS 101.48</strain>
    </source>
</reference>
<accession>A0A163JT70</accession>
<protein>
    <submittedName>
        <fullName evidence="2">Uncharacterized protein</fullName>
    </submittedName>
</protein>
<feature type="compositionally biased region" description="Low complexity" evidence="1">
    <location>
        <begin position="123"/>
        <end position="141"/>
    </location>
</feature>
<name>A0A163JT70_ABSGL</name>